<dbReference type="GO" id="GO:0005085">
    <property type="term" value="F:guanyl-nucleotide exchange factor activity"/>
    <property type="evidence" value="ECO:0007669"/>
    <property type="project" value="UniProtKB-KW"/>
</dbReference>
<dbReference type="EMBL" id="KL197712">
    <property type="protein sequence ID" value="KDQ61924.1"/>
    <property type="molecule type" value="Genomic_DNA"/>
</dbReference>
<name>A0A067Q4N5_9AGAM</name>
<reference evidence="4" key="1">
    <citation type="journal article" date="2014" name="Proc. Natl. Acad. Sci. U.S.A.">
        <title>Extensive sampling of basidiomycete genomes demonstrates inadequacy of the white-rot/brown-rot paradigm for wood decay fungi.</title>
        <authorList>
            <person name="Riley R."/>
            <person name="Salamov A.A."/>
            <person name="Brown D.W."/>
            <person name="Nagy L.G."/>
            <person name="Floudas D."/>
            <person name="Held B.W."/>
            <person name="Levasseur A."/>
            <person name="Lombard V."/>
            <person name="Morin E."/>
            <person name="Otillar R."/>
            <person name="Lindquist E.A."/>
            <person name="Sun H."/>
            <person name="LaButti K.M."/>
            <person name="Schmutz J."/>
            <person name="Jabbour D."/>
            <person name="Luo H."/>
            <person name="Baker S.E."/>
            <person name="Pisabarro A.G."/>
            <person name="Walton J.D."/>
            <person name="Blanchette R.A."/>
            <person name="Henrissat B."/>
            <person name="Martin F."/>
            <person name="Cullen D."/>
            <person name="Hibbett D.S."/>
            <person name="Grigoriev I.V."/>
        </authorList>
    </citation>
    <scope>NUCLEOTIDE SEQUENCE [LARGE SCALE GENOMIC DNA]</scope>
    <source>
        <strain evidence="4">MUCL 33604</strain>
    </source>
</reference>
<dbReference type="HOGENOM" id="CLU_1073880_0_0_1"/>
<sequence length="259" mass="29048">MDTPTNGPFELEVLMTETLPETASDPETAESETGGLTVDKSFRGRVECSAPFSADLGDSEGVWIGLQSDPSSICPVLHKKFVTRLGVLQDEGWLIVLSTKTLYAYRLESLVTPPSESFQDHPATLPEMLSKVGEVEFFRIGRVKGRSYIICMKEGTDSIFTVWKPASTSAKEKKFLSWLKKKSAPFAVSRDFYMLYHTYDVEFINKSIAVLCDRGFEIMKINKLKSTTVPDCDHLHLEELSKRIKGSKPLGLCRTRHGR</sequence>
<accession>A0A067Q4N5</accession>
<evidence type="ECO:0000313" key="3">
    <source>
        <dbReference type="EMBL" id="KDQ61924.1"/>
    </source>
</evidence>
<feature type="domain" description="CNH" evidence="2">
    <location>
        <begin position="56"/>
        <end position="255"/>
    </location>
</feature>
<dbReference type="InterPro" id="IPR052233">
    <property type="entry name" value="Rho-type_GEFs"/>
</dbReference>
<dbReference type="Proteomes" id="UP000027265">
    <property type="component" value="Unassembled WGS sequence"/>
</dbReference>
<gene>
    <name evidence="3" type="ORF">JAAARDRAFT_204314</name>
</gene>
<proteinExistence type="predicted"/>
<dbReference type="STRING" id="933084.A0A067Q4N5"/>
<evidence type="ECO:0000256" key="1">
    <source>
        <dbReference type="ARBA" id="ARBA00022658"/>
    </source>
</evidence>
<dbReference type="OrthoDB" id="2272012at2759"/>
<evidence type="ECO:0000259" key="2">
    <source>
        <dbReference type="Pfam" id="PF00780"/>
    </source>
</evidence>
<dbReference type="InParanoid" id="A0A067Q4N5"/>
<dbReference type="PANTHER" id="PTHR46572">
    <property type="entry name" value="RHO1 GDP-GTP EXCHANGE PROTEIN 1-RELATED"/>
    <property type="match status" value="1"/>
</dbReference>
<keyword evidence="4" id="KW-1185">Reference proteome</keyword>
<dbReference type="Pfam" id="PF00780">
    <property type="entry name" value="CNH"/>
    <property type="match status" value="1"/>
</dbReference>
<organism evidence="3 4">
    <name type="scientific">Jaapia argillacea MUCL 33604</name>
    <dbReference type="NCBI Taxonomy" id="933084"/>
    <lineage>
        <taxon>Eukaryota</taxon>
        <taxon>Fungi</taxon>
        <taxon>Dikarya</taxon>
        <taxon>Basidiomycota</taxon>
        <taxon>Agaricomycotina</taxon>
        <taxon>Agaricomycetes</taxon>
        <taxon>Agaricomycetidae</taxon>
        <taxon>Jaapiales</taxon>
        <taxon>Jaapiaceae</taxon>
        <taxon>Jaapia</taxon>
    </lineage>
</organism>
<dbReference type="PANTHER" id="PTHR46572:SF1">
    <property type="entry name" value="RHO1 GUANINE NUCLEOTIDE EXCHANGE FACTOR TUS1"/>
    <property type="match status" value="1"/>
</dbReference>
<dbReference type="InterPro" id="IPR001180">
    <property type="entry name" value="CNH_dom"/>
</dbReference>
<keyword evidence="1" id="KW-0344">Guanine-nucleotide releasing factor</keyword>
<evidence type="ECO:0000313" key="4">
    <source>
        <dbReference type="Proteomes" id="UP000027265"/>
    </source>
</evidence>
<dbReference type="AlphaFoldDB" id="A0A067Q4N5"/>
<protein>
    <recommendedName>
        <fullName evidence="2">CNH domain-containing protein</fullName>
    </recommendedName>
</protein>